<accession>A0A6A5YKF4</accession>
<evidence type="ECO:0000313" key="2">
    <source>
        <dbReference type="EMBL" id="KAF2107430.1"/>
    </source>
</evidence>
<name>A0A6A5YKF4_9PLEO</name>
<gene>
    <name evidence="2" type="ORF">BDV96DRAFT_606529</name>
</gene>
<dbReference type="Proteomes" id="UP000799770">
    <property type="component" value="Unassembled WGS sequence"/>
</dbReference>
<evidence type="ECO:0000259" key="1">
    <source>
        <dbReference type="Pfam" id="PF07985"/>
    </source>
</evidence>
<dbReference type="Pfam" id="PF07985">
    <property type="entry name" value="SRR1"/>
    <property type="match status" value="1"/>
</dbReference>
<feature type="domain" description="SRR1-like" evidence="1">
    <location>
        <begin position="21"/>
        <end position="113"/>
    </location>
</feature>
<evidence type="ECO:0000313" key="3">
    <source>
        <dbReference type="Proteomes" id="UP000799770"/>
    </source>
</evidence>
<sequence>MSFYKTQWETSPIRKQLVFNLEENSQQMESVKQIVCFGLGSLELRIYRAIAQHLAACDIRDILGKVNKDMKLYAQDPWYCHRCKSILGDLTFEFLDDPERFVRVDRNTFVFTVNPGVPFR</sequence>
<dbReference type="PANTHER" id="PTHR42080">
    <property type="entry name" value="SRR1 DOMAIN-CONTAINING PROTEIN"/>
    <property type="match status" value="1"/>
</dbReference>
<keyword evidence="3" id="KW-1185">Reference proteome</keyword>
<protein>
    <recommendedName>
        <fullName evidence="1">SRR1-like domain-containing protein</fullName>
    </recommendedName>
</protein>
<dbReference type="EMBL" id="ML977354">
    <property type="protein sequence ID" value="KAF2107430.1"/>
    <property type="molecule type" value="Genomic_DNA"/>
</dbReference>
<dbReference type="PANTHER" id="PTHR42080:SF1">
    <property type="entry name" value="SRR1-LIKE DOMAIN-CONTAINING PROTEIN"/>
    <property type="match status" value="1"/>
</dbReference>
<dbReference type="InterPro" id="IPR012942">
    <property type="entry name" value="SRR1-like"/>
</dbReference>
<dbReference type="OrthoDB" id="5230585at2759"/>
<dbReference type="AlphaFoldDB" id="A0A6A5YKF4"/>
<proteinExistence type="predicted"/>
<reference evidence="2" key="1">
    <citation type="journal article" date="2020" name="Stud. Mycol.">
        <title>101 Dothideomycetes genomes: a test case for predicting lifestyles and emergence of pathogens.</title>
        <authorList>
            <person name="Haridas S."/>
            <person name="Albert R."/>
            <person name="Binder M."/>
            <person name="Bloem J."/>
            <person name="Labutti K."/>
            <person name="Salamov A."/>
            <person name="Andreopoulos B."/>
            <person name="Baker S."/>
            <person name="Barry K."/>
            <person name="Bills G."/>
            <person name="Bluhm B."/>
            <person name="Cannon C."/>
            <person name="Castanera R."/>
            <person name="Culley D."/>
            <person name="Daum C."/>
            <person name="Ezra D."/>
            <person name="Gonzalez J."/>
            <person name="Henrissat B."/>
            <person name="Kuo A."/>
            <person name="Liang C."/>
            <person name="Lipzen A."/>
            <person name="Lutzoni F."/>
            <person name="Magnuson J."/>
            <person name="Mondo S."/>
            <person name="Nolan M."/>
            <person name="Ohm R."/>
            <person name="Pangilinan J."/>
            <person name="Park H.-J."/>
            <person name="Ramirez L."/>
            <person name="Alfaro M."/>
            <person name="Sun H."/>
            <person name="Tritt A."/>
            <person name="Yoshinaga Y."/>
            <person name="Zwiers L.-H."/>
            <person name="Turgeon B."/>
            <person name="Goodwin S."/>
            <person name="Spatafora J."/>
            <person name="Crous P."/>
            <person name="Grigoriev I."/>
        </authorList>
    </citation>
    <scope>NUCLEOTIDE SEQUENCE</scope>
    <source>
        <strain evidence="2">CBS 627.86</strain>
    </source>
</reference>
<organism evidence="2 3">
    <name type="scientific">Lophiotrema nucula</name>
    <dbReference type="NCBI Taxonomy" id="690887"/>
    <lineage>
        <taxon>Eukaryota</taxon>
        <taxon>Fungi</taxon>
        <taxon>Dikarya</taxon>
        <taxon>Ascomycota</taxon>
        <taxon>Pezizomycotina</taxon>
        <taxon>Dothideomycetes</taxon>
        <taxon>Pleosporomycetidae</taxon>
        <taxon>Pleosporales</taxon>
        <taxon>Lophiotremataceae</taxon>
        <taxon>Lophiotrema</taxon>
    </lineage>
</organism>